<organism evidence="3 4">
    <name type="scientific">Gymnopilus junonius</name>
    <name type="common">Spectacular rustgill mushroom</name>
    <name type="synonym">Gymnopilus spectabilis subsp. junonius</name>
    <dbReference type="NCBI Taxonomy" id="109634"/>
    <lineage>
        <taxon>Eukaryota</taxon>
        <taxon>Fungi</taxon>
        <taxon>Dikarya</taxon>
        <taxon>Basidiomycota</taxon>
        <taxon>Agaricomycotina</taxon>
        <taxon>Agaricomycetes</taxon>
        <taxon>Agaricomycetidae</taxon>
        <taxon>Agaricales</taxon>
        <taxon>Agaricineae</taxon>
        <taxon>Hymenogastraceae</taxon>
        <taxon>Gymnopilus</taxon>
    </lineage>
</organism>
<gene>
    <name evidence="3" type="ORF">CPB84DRAFT_1749811</name>
</gene>
<dbReference type="OrthoDB" id="2289918at2759"/>
<name>A0A9P5NIF2_GYMJU</name>
<evidence type="ECO:0000313" key="3">
    <source>
        <dbReference type="EMBL" id="KAF8887018.1"/>
    </source>
</evidence>
<evidence type="ECO:0000256" key="1">
    <source>
        <dbReference type="SAM" id="MobiDB-lite"/>
    </source>
</evidence>
<dbReference type="Proteomes" id="UP000724874">
    <property type="component" value="Unassembled WGS sequence"/>
</dbReference>
<sequence>MERPRRSARQPVKAPTLVAAEPVRPVKPKPAPEVDPEKTFKTLLESSKSDLVSLDMQDIINDNTWSMLSEDARMHLETLLPPTAFTSYEPTLGTDHPLVKAESNDMMAVDEKPLAESSGAELNLGIFNDPHFLAATRTFQDHLYLNYFSESHTAKVEQFQQGIQTGTVAAPWKDEVWMRDNHLPLEPSARDMLSNGRAGEAREVKLGTLAKRKIVRVGDVIAYRRSFATSEVIEKDAIIYSIHPRTHTLTMLTRSGLHKDLPQELLTPEPSEPIEPPLSMEITSLSMLETGLLDTDGRMEKSRRPNGNAWKCFSVWRFRSGAEYNPHDSRGGRENHGTMFYLRGTFYHDSH</sequence>
<feature type="region of interest" description="Disordered" evidence="1">
    <location>
        <begin position="1"/>
        <end position="36"/>
    </location>
</feature>
<feature type="domain" description="ASX DEUBAD" evidence="2">
    <location>
        <begin position="35"/>
        <end position="180"/>
    </location>
</feature>
<dbReference type="AlphaFoldDB" id="A0A9P5NIF2"/>
<evidence type="ECO:0000313" key="4">
    <source>
        <dbReference type="Proteomes" id="UP000724874"/>
    </source>
</evidence>
<dbReference type="EMBL" id="JADNYJ010000092">
    <property type="protein sequence ID" value="KAF8887018.1"/>
    <property type="molecule type" value="Genomic_DNA"/>
</dbReference>
<proteinExistence type="predicted"/>
<reference evidence="3" key="1">
    <citation type="submission" date="2020-11" db="EMBL/GenBank/DDBJ databases">
        <authorList>
            <consortium name="DOE Joint Genome Institute"/>
            <person name="Ahrendt S."/>
            <person name="Riley R."/>
            <person name="Andreopoulos W."/>
            <person name="LaButti K."/>
            <person name="Pangilinan J."/>
            <person name="Ruiz-duenas F.J."/>
            <person name="Barrasa J.M."/>
            <person name="Sanchez-Garcia M."/>
            <person name="Camarero S."/>
            <person name="Miyauchi S."/>
            <person name="Serrano A."/>
            <person name="Linde D."/>
            <person name="Babiker R."/>
            <person name="Drula E."/>
            <person name="Ayuso-Fernandez I."/>
            <person name="Pacheco R."/>
            <person name="Padilla G."/>
            <person name="Ferreira P."/>
            <person name="Barriuso J."/>
            <person name="Kellner H."/>
            <person name="Castanera R."/>
            <person name="Alfaro M."/>
            <person name="Ramirez L."/>
            <person name="Pisabarro A.G."/>
            <person name="Kuo A."/>
            <person name="Tritt A."/>
            <person name="Lipzen A."/>
            <person name="He G."/>
            <person name="Yan M."/>
            <person name="Ng V."/>
            <person name="Cullen D."/>
            <person name="Martin F."/>
            <person name="Rosso M.-N."/>
            <person name="Henrissat B."/>
            <person name="Hibbett D."/>
            <person name="Martinez A.T."/>
            <person name="Grigoriev I.V."/>
        </authorList>
    </citation>
    <scope>NUCLEOTIDE SEQUENCE</scope>
    <source>
        <strain evidence="3">AH 44721</strain>
    </source>
</reference>
<evidence type="ECO:0000259" key="2">
    <source>
        <dbReference type="Pfam" id="PF13919"/>
    </source>
</evidence>
<dbReference type="Pfam" id="PF13919">
    <property type="entry name" value="ASXH"/>
    <property type="match status" value="1"/>
</dbReference>
<dbReference type="InterPro" id="IPR028020">
    <property type="entry name" value="ASX_DEUBAD_dom"/>
</dbReference>
<protein>
    <submittedName>
        <fullName evidence="3">Asx homology domain-containing protein</fullName>
    </submittedName>
</protein>
<keyword evidence="4" id="KW-1185">Reference proteome</keyword>
<accession>A0A9P5NIF2</accession>
<comment type="caution">
    <text evidence="3">The sequence shown here is derived from an EMBL/GenBank/DDBJ whole genome shotgun (WGS) entry which is preliminary data.</text>
</comment>